<organism evidence="9 10">
    <name type="scientific">Aromia moschata</name>
    <dbReference type="NCBI Taxonomy" id="1265417"/>
    <lineage>
        <taxon>Eukaryota</taxon>
        <taxon>Metazoa</taxon>
        <taxon>Ecdysozoa</taxon>
        <taxon>Arthropoda</taxon>
        <taxon>Hexapoda</taxon>
        <taxon>Insecta</taxon>
        <taxon>Pterygota</taxon>
        <taxon>Neoptera</taxon>
        <taxon>Endopterygota</taxon>
        <taxon>Coleoptera</taxon>
        <taxon>Polyphaga</taxon>
        <taxon>Cucujiformia</taxon>
        <taxon>Chrysomeloidea</taxon>
        <taxon>Cerambycidae</taxon>
        <taxon>Cerambycinae</taxon>
        <taxon>Callichromatini</taxon>
        <taxon>Aromia</taxon>
    </lineage>
</organism>
<evidence type="ECO:0000256" key="4">
    <source>
        <dbReference type="ARBA" id="ARBA00022833"/>
    </source>
</evidence>
<name>A0AAV8ZGN6_9CUCU</name>
<keyword evidence="3 6" id="KW-0863">Zinc-finger</keyword>
<protein>
    <recommendedName>
        <fullName evidence="8">C2HC/C3H-type domain-containing protein</fullName>
    </recommendedName>
</protein>
<accession>A0AAV8ZGN6</accession>
<keyword evidence="2" id="KW-0479">Metal-binding</keyword>
<keyword evidence="5" id="KW-0175">Coiled coil</keyword>
<evidence type="ECO:0000256" key="1">
    <source>
        <dbReference type="ARBA" id="ARBA00010843"/>
    </source>
</evidence>
<evidence type="ECO:0000256" key="2">
    <source>
        <dbReference type="ARBA" id="ARBA00022723"/>
    </source>
</evidence>
<gene>
    <name evidence="9" type="ORF">NQ318_018600</name>
</gene>
<feature type="compositionally biased region" description="Polar residues" evidence="7">
    <location>
        <begin position="21"/>
        <end position="31"/>
    </location>
</feature>
<evidence type="ECO:0000256" key="7">
    <source>
        <dbReference type="SAM" id="MobiDB-lite"/>
    </source>
</evidence>
<dbReference type="PANTHER" id="PTHR14649">
    <property type="entry name" value="ZINC FINGER C2HC DOMAIN-CONTAINING PROTEIN 1C"/>
    <property type="match status" value="1"/>
</dbReference>
<dbReference type="InterPro" id="IPR049899">
    <property type="entry name" value="Znf_C2HC_C3H"/>
</dbReference>
<proteinExistence type="inferred from homology"/>
<evidence type="ECO:0000259" key="8">
    <source>
        <dbReference type="PROSITE" id="PS52027"/>
    </source>
</evidence>
<dbReference type="Proteomes" id="UP001162162">
    <property type="component" value="Unassembled WGS sequence"/>
</dbReference>
<feature type="region of interest" description="Disordered" evidence="7">
    <location>
        <begin position="94"/>
        <end position="117"/>
    </location>
</feature>
<comment type="caution">
    <text evidence="9">The sequence shown here is derived from an EMBL/GenBank/DDBJ whole genome shotgun (WGS) entry which is preliminary data.</text>
</comment>
<sequence>MRLRFEIKLGKSSRSKPATAPLNTRPSAKQSVKSAVVRDDLAECGYCGRRFAADRLQKHEDICSKTGKKKRKVYDATKHRVAGTELETYVLRGPKGKSSISTKSHSSGVNQLARHLS</sequence>
<feature type="region of interest" description="Disordered" evidence="7">
    <location>
        <begin position="1"/>
        <end position="31"/>
    </location>
</feature>
<keyword evidence="10" id="KW-1185">Reference proteome</keyword>
<evidence type="ECO:0000256" key="5">
    <source>
        <dbReference type="ARBA" id="ARBA00023054"/>
    </source>
</evidence>
<reference evidence="9" key="1">
    <citation type="journal article" date="2023" name="Insect Mol. Biol.">
        <title>Genome sequencing provides insights into the evolution of gene families encoding plant cell wall-degrading enzymes in longhorned beetles.</title>
        <authorList>
            <person name="Shin N.R."/>
            <person name="Okamura Y."/>
            <person name="Kirsch R."/>
            <person name="Pauchet Y."/>
        </authorList>
    </citation>
    <scope>NUCLEOTIDE SEQUENCE</scope>
    <source>
        <strain evidence="9">AMC_N1</strain>
    </source>
</reference>
<evidence type="ECO:0000313" key="9">
    <source>
        <dbReference type="EMBL" id="KAJ8963135.1"/>
    </source>
</evidence>
<dbReference type="GO" id="GO:0008270">
    <property type="term" value="F:zinc ion binding"/>
    <property type="evidence" value="ECO:0007669"/>
    <property type="project" value="UniProtKB-KW"/>
</dbReference>
<dbReference type="EMBL" id="JAPWTK010000001">
    <property type="protein sequence ID" value="KAJ8963135.1"/>
    <property type="molecule type" value="Genomic_DNA"/>
</dbReference>
<dbReference type="InterPro" id="IPR026104">
    <property type="entry name" value="ZNF_C2HC_dom_1C"/>
</dbReference>
<dbReference type="PANTHER" id="PTHR14649:SF1">
    <property type="entry name" value="ZINC FINGER C2HC DOMAIN-CONTAINING PROTEIN 1C"/>
    <property type="match status" value="1"/>
</dbReference>
<evidence type="ECO:0000313" key="10">
    <source>
        <dbReference type="Proteomes" id="UP001162162"/>
    </source>
</evidence>
<feature type="domain" description="C2HC/C3H-type" evidence="8">
    <location>
        <begin position="40"/>
        <end position="69"/>
    </location>
</feature>
<feature type="compositionally biased region" description="Low complexity" evidence="7">
    <location>
        <begin position="96"/>
        <end position="107"/>
    </location>
</feature>
<keyword evidence="4" id="KW-0862">Zinc</keyword>
<dbReference type="Pfam" id="PF13913">
    <property type="entry name" value="zf-C2HC_2"/>
    <property type="match status" value="1"/>
</dbReference>
<comment type="similarity">
    <text evidence="1">Belongs to the ZC2HC1 family.</text>
</comment>
<dbReference type="AlphaFoldDB" id="A0AAV8ZGN6"/>
<dbReference type="PROSITE" id="PS52027">
    <property type="entry name" value="ZF_C2HC_C3H"/>
    <property type="match status" value="1"/>
</dbReference>
<evidence type="ECO:0000256" key="6">
    <source>
        <dbReference type="PROSITE-ProRule" id="PRU01371"/>
    </source>
</evidence>
<evidence type="ECO:0000256" key="3">
    <source>
        <dbReference type="ARBA" id="ARBA00022771"/>
    </source>
</evidence>
<dbReference type="Gene3D" id="3.30.160.60">
    <property type="entry name" value="Classic Zinc Finger"/>
    <property type="match status" value="1"/>
</dbReference>